<keyword evidence="10" id="KW-1185">Reference proteome</keyword>
<accession>A0ABM9NJQ9</accession>
<evidence type="ECO:0000256" key="5">
    <source>
        <dbReference type="ARBA" id="ARBA00022989"/>
    </source>
</evidence>
<keyword evidence="6 7" id="KW-0472">Membrane</keyword>
<comment type="similarity">
    <text evidence="2">Belongs to the bacterial sugar transferase family.</text>
</comment>
<evidence type="ECO:0000313" key="10">
    <source>
        <dbReference type="Proteomes" id="UP001497493"/>
    </source>
</evidence>
<reference evidence="9 10" key="1">
    <citation type="submission" date="2024-04" db="EMBL/GenBank/DDBJ databases">
        <authorList>
            <person name="Cremers G."/>
        </authorList>
    </citation>
    <scope>NUCLEOTIDE SEQUENCE [LARGE SCALE GENOMIC DNA]</scope>
    <source>
        <strain evidence="9">MeCH1-AG</strain>
    </source>
</reference>
<dbReference type="PANTHER" id="PTHR30576:SF0">
    <property type="entry name" value="UNDECAPRENYL-PHOSPHATE N-ACETYLGALACTOSAMINYL 1-PHOSPHATE TRANSFERASE-RELATED"/>
    <property type="match status" value="1"/>
</dbReference>
<keyword evidence="3 9" id="KW-0808">Transferase</keyword>
<gene>
    <name evidence="9" type="ORF">MECH1_V1_2079</name>
</gene>
<dbReference type="NCBIfam" id="TIGR03023">
    <property type="entry name" value="WcaJ_sugtrans"/>
    <property type="match status" value="1"/>
</dbReference>
<dbReference type="InterPro" id="IPR036291">
    <property type="entry name" value="NAD(P)-bd_dom_sf"/>
</dbReference>
<feature type="transmembrane region" description="Helical" evidence="7">
    <location>
        <begin position="121"/>
        <end position="143"/>
    </location>
</feature>
<name>A0ABM9NJQ9_9GAMM</name>
<dbReference type="InterPro" id="IPR003362">
    <property type="entry name" value="Bact_transf"/>
</dbReference>
<dbReference type="InterPro" id="IPR017475">
    <property type="entry name" value="EPS_sugar_tfrase"/>
</dbReference>
<evidence type="ECO:0000256" key="2">
    <source>
        <dbReference type="ARBA" id="ARBA00006464"/>
    </source>
</evidence>
<dbReference type="SUPFAM" id="SSF51735">
    <property type="entry name" value="NAD(P)-binding Rossmann-fold domains"/>
    <property type="match status" value="1"/>
</dbReference>
<evidence type="ECO:0000256" key="4">
    <source>
        <dbReference type="ARBA" id="ARBA00022692"/>
    </source>
</evidence>
<evidence type="ECO:0000259" key="8">
    <source>
        <dbReference type="Pfam" id="PF02397"/>
    </source>
</evidence>
<keyword evidence="5 7" id="KW-1133">Transmembrane helix</keyword>
<keyword evidence="4 7" id="KW-0812">Transmembrane</keyword>
<feature type="domain" description="Bacterial sugar transferase" evidence="8">
    <location>
        <begin position="291"/>
        <end position="470"/>
    </location>
</feature>
<dbReference type="Gene3D" id="3.40.50.720">
    <property type="entry name" value="NAD(P)-binding Rossmann-like Domain"/>
    <property type="match status" value="1"/>
</dbReference>
<evidence type="ECO:0000256" key="6">
    <source>
        <dbReference type="ARBA" id="ARBA00023136"/>
    </source>
</evidence>
<dbReference type="PANTHER" id="PTHR30576">
    <property type="entry name" value="COLANIC BIOSYNTHESIS UDP-GLUCOSE LIPID CARRIER TRANSFERASE"/>
    <property type="match status" value="1"/>
</dbReference>
<evidence type="ECO:0000256" key="3">
    <source>
        <dbReference type="ARBA" id="ARBA00022679"/>
    </source>
</evidence>
<dbReference type="RefSeq" id="WP_348757416.1">
    <property type="nucleotide sequence ID" value="NZ_OZ026884.1"/>
</dbReference>
<evidence type="ECO:0000256" key="1">
    <source>
        <dbReference type="ARBA" id="ARBA00004141"/>
    </source>
</evidence>
<dbReference type="Proteomes" id="UP001497493">
    <property type="component" value="Chromosome"/>
</dbReference>
<protein>
    <submittedName>
        <fullName evidence="9">Colanic acid biosynthesis UDP-glucose lipid carrier transferase</fullName>
    </submittedName>
</protein>
<feature type="transmembrane region" description="Helical" evidence="7">
    <location>
        <begin position="56"/>
        <end position="75"/>
    </location>
</feature>
<dbReference type="Pfam" id="PF02397">
    <property type="entry name" value="Bac_transf"/>
    <property type="match status" value="1"/>
</dbReference>
<dbReference type="GO" id="GO:0016740">
    <property type="term" value="F:transferase activity"/>
    <property type="evidence" value="ECO:0007669"/>
    <property type="project" value="UniProtKB-KW"/>
</dbReference>
<evidence type="ECO:0000313" key="9">
    <source>
        <dbReference type="EMBL" id="CAL1240855.1"/>
    </source>
</evidence>
<feature type="transmembrane region" description="Helical" evidence="7">
    <location>
        <begin position="21"/>
        <end position="44"/>
    </location>
</feature>
<proteinExistence type="inferred from homology"/>
<organism evidence="9 10">
    <name type="scientific">Candidatus Methylocalor cossyra</name>
    <dbReference type="NCBI Taxonomy" id="3108543"/>
    <lineage>
        <taxon>Bacteria</taxon>
        <taxon>Pseudomonadati</taxon>
        <taxon>Pseudomonadota</taxon>
        <taxon>Gammaproteobacteria</taxon>
        <taxon>Methylococcales</taxon>
        <taxon>Methylococcaceae</taxon>
        <taxon>Candidatus Methylocalor</taxon>
    </lineage>
</organism>
<evidence type="ECO:0000256" key="7">
    <source>
        <dbReference type="SAM" id="Phobius"/>
    </source>
</evidence>
<comment type="subcellular location">
    <subcellularLocation>
        <location evidence="1">Membrane</location>
        <topology evidence="1">Multi-pass membrane protein</topology>
    </subcellularLocation>
</comment>
<dbReference type="EMBL" id="OZ026884">
    <property type="protein sequence ID" value="CAL1240855.1"/>
    <property type="molecule type" value="Genomic_DNA"/>
</dbReference>
<dbReference type="InterPro" id="IPR017473">
    <property type="entry name" value="Undecaprenyl-P_gluc_Ptfrase"/>
</dbReference>
<dbReference type="NCBIfam" id="TIGR03025">
    <property type="entry name" value="EPS_sugtrans"/>
    <property type="match status" value="1"/>
</dbReference>
<dbReference type="Pfam" id="PF13727">
    <property type="entry name" value="CoA_binding_3"/>
    <property type="match status" value="1"/>
</dbReference>
<feature type="transmembrane region" description="Helical" evidence="7">
    <location>
        <begin position="297"/>
        <end position="317"/>
    </location>
</feature>
<sequence>MRANDEHVAKRPFVKEYLPTVPVILRLLDVVALSGAAWLAYYLWHGNLSLDIQYRTTIILATLIAIIFFEFTEIYRPKRISTAAGQVWLMLQATTATMLVLIVIVKHWIPEFSLDSNFPLLALWWLISFLSVAGSRIVVLFALRRLRHGGSRKGRIAIVGMSDMAVSTVRRIEHSPWAGITVVGYVDDRAAPRLSRELNALRYLGTVKDLPAIVQRENLEQIWVCYPLKDAAKTQEVIDILRHETVGIRLVIDCHSFATGPGTTAFLNNVAGIPTLDISVSPLDGINHYVKELEDRILALIALILLAPLMVCIAIGVKLSSPGPVFYRQERVGWNNRKFIMLKFRSMPVNAEAKTGPVWAKPNEKRATPFGAFLRKTSLDELPQLINVLKGEMSLVGPRPERPAFVEVFKEQIPNYMKKHMVKAGITGWAQVNGWRGDTDLHTRIQYDLYYIQNWSVWFDLVIAVKTLFKGMVNKNAY</sequence>
<feature type="transmembrane region" description="Helical" evidence="7">
    <location>
        <begin position="87"/>
        <end position="109"/>
    </location>
</feature>